<feature type="region of interest" description="Disordered" evidence="6">
    <location>
        <begin position="492"/>
        <end position="599"/>
    </location>
</feature>
<evidence type="ECO:0000256" key="2">
    <source>
        <dbReference type="ARBA" id="ARBA00010239"/>
    </source>
</evidence>
<sequence length="811" mass="89446">MSSADLPTGTSSNPESSSQDPQPDGVQNGSSSAVVDAGAESSSAAADQSANGTSQDAIAEGKQNAKAVLAASGVAVGESQSDANQQSASPQSNGANGTASSRKRSRSGSVIQSSSPPESLPVRVRETPTDKILLEQYVFREFHHSALEAWHNPSQEVLQQKRAERDYYLALRRDNQTNPAALYGAGYEGYGNARTDLRNQHPQLLYPSNRRRPGGRKSRELRVSRKDMKVQNEQIEDLVPIRLDIDWDKIKIRDTFTWNLHDRVTSPDLFAEKFVEDLGLPLETCAPLVRQVSQTIQEQLVDYYPQVYIEDDPLDPHLPYYAYKNDEMRILVKLNITIGQHTLVDQFEWEMNNPYNSPEEFALQMTNDLSLSGEFTTAIAHSIREQVQLFTKSLYILSHPFDGRPIEDPDLKTAFLPTPLSTPFRPFQAAKEYTPYLYELNEAELERTEVSISREQRRQKRSVNRRGGPALPDLKDRQRTIRTMVVSSVIPNSASSVEESHLFKRSGSGRSRRSVPGQRDGGDETDESDSEDSSAGSPAIGTHLAQGTARTRGMRGAASAAQAALRSNLAHSTTPEPSLHHHETRVSARRRDYREESMDEPDKLIVKLKINRERYRQLLRDMKNRNRPQSASSAPGSTPAPQTSQSSTPSAAPTGSMPPPQSQVQQAGVARPGNPSPGAQQGPAQQIGAIDAPHAPQPGVPGPPPPTWLVSGLAQLNRNYPNDSFEGVMRYSAVDTATMLPVANANAVHPGQKLKYQYLPRIRCHDCPGKLYTPGPGTTVENFEVHLRNRQHKERVEERLARTAGSNATTS</sequence>
<dbReference type="InParanoid" id="V5FJ69"/>
<organism evidence="7 8">
    <name type="scientific">Byssochlamys spectabilis (strain No. 5 / NBRC 109023)</name>
    <name type="common">Paecilomyces variotii</name>
    <dbReference type="NCBI Taxonomy" id="1356009"/>
    <lineage>
        <taxon>Eukaryota</taxon>
        <taxon>Fungi</taxon>
        <taxon>Dikarya</taxon>
        <taxon>Ascomycota</taxon>
        <taxon>Pezizomycotina</taxon>
        <taxon>Eurotiomycetes</taxon>
        <taxon>Eurotiomycetidae</taxon>
        <taxon>Eurotiales</taxon>
        <taxon>Thermoascaceae</taxon>
        <taxon>Paecilomyces</taxon>
    </lineage>
</organism>
<evidence type="ECO:0000256" key="3">
    <source>
        <dbReference type="ARBA" id="ARBA00023015"/>
    </source>
</evidence>
<comment type="subcellular location">
    <subcellularLocation>
        <location evidence="1">Nucleus</location>
    </subcellularLocation>
</comment>
<comment type="similarity">
    <text evidence="2">Belongs to the SNF5 family.</text>
</comment>
<evidence type="ECO:0000313" key="7">
    <source>
        <dbReference type="EMBL" id="GAD91803.1"/>
    </source>
</evidence>
<protein>
    <submittedName>
        <fullName evidence="7">SWI-SNF complex subunit</fullName>
    </submittedName>
</protein>
<feature type="compositionally biased region" description="Low complexity" evidence="6">
    <location>
        <begin position="107"/>
        <end position="117"/>
    </location>
</feature>
<feature type="compositionally biased region" description="Polar residues" evidence="6">
    <location>
        <begin position="1"/>
        <end position="28"/>
    </location>
</feature>
<evidence type="ECO:0000256" key="4">
    <source>
        <dbReference type="ARBA" id="ARBA00023163"/>
    </source>
</evidence>
<evidence type="ECO:0000256" key="1">
    <source>
        <dbReference type="ARBA" id="ARBA00004123"/>
    </source>
</evidence>
<dbReference type="EMBL" id="BAUL01000007">
    <property type="protein sequence ID" value="GAD91803.1"/>
    <property type="molecule type" value="Genomic_DNA"/>
</dbReference>
<feature type="region of interest" description="Disordered" evidence="6">
    <location>
        <begin position="199"/>
        <end position="226"/>
    </location>
</feature>
<feature type="compositionally biased region" description="Acidic residues" evidence="6">
    <location>
        <begin position="523"/>
        <end position="532"/>
    </location>
</feature>
<dbReference type="eggNOG" id="KOG1649">
    <property type="taxonomic scope" value="Eukaryota"/>
</dbReference>
<feature type="compositionally biased region" description="Low complexity" evidence="6">
    <location>
        <begin position="672"/>
        <end position="694"/>
    </location>
</feature>
<proteinExistence type="inferred from homology"/>
<accession>V5FJ69</accession>
<feature type="compositionally biased region" description="Low complexity" evidence="6">
    <location>
        <begin position="557"/>
        <end position="570"/>
    </location>
</feature>
<dbReference type="GO" id="GO:0006338">
    <property type="term" value="P:chromatin remodeling"/>
    <property type="evidence" value="ECO:0007669"/>
    <property type="project" value="InterPro"/>
</dbReference>
<dbReference type="Proteomes" id="UP000018001">
    <property type="component" value="Unassembled WGS sequence"/>
</dbReference>
<reference evidence="8" key="1">
    <citation type="journal article" date="2014" name="Genome Announc.">
        <title>Draft genome sequence of the formaldehyde-resistant fungus Byssochlamys spectabilis No. 5 (anamorph Paecilomyces variotii No. 5) (NBRC109023).</title>
        <authorList>
            <person name="Oka T."/>
            <person name="Ekino K."/>
            <person name="Fukuda K."/>
            <person name="Nomura Y."/>
        </authorList>
    </citation>
    <scope>NUCLEOTIDE SEQUENCE [LARGE SCALE GENOMIC DNA]</scope>
    <source>
        <strain evidence="8">No. 5 / NBRC 109023</strain>
    </source>
</reference>
<feature type="compositionally biased region" description="Pro residues" evidence="6">
    <location>
        <begin position="695"/>
        <end position="707"/>
    </location>
</feature>
<dbReference type="PANTHER" id="PTHR10019">
    <property type="entry name" value="SNF5"/>
    <property type="match status" value="1"/>
</dbReference>
<dbReference type="OrthoDB" id="515064at2759"/>
<dbReference type="HOGENOM" id="CLU_018784_0_0_1"/>
<keyword evidence="4" id="KW-0804">Transcription</keyword>
<feature type="compositionally biased region" description="Low complexity" evidence="6">
    <location>
        <begin position="29"/>
        <end position="50"/>
    </location>
</feature>
<dbReference type="Pfam" id="PF04855">
    <property type="entry name" value="SNF5"/>
    <property type="match status" value="1"/>
</dbReference>
<dbReference type="InterPro" id="IPR006939">
    <property type="entry name" value="SNF5"/>
</dbReference>
<gene>
    <name evidence="7" type="ORF">PVAR5_0382</name>
</gene>
<feature type="region of interest" description="Disordered" evidence="6">
    <location>
        <begin position="621"/>
        <end position="707"/>
    </location>
</feature>
<evidence type="ECO:0000256" key="5">
    <source>
        <dbReference type="ARBA" id="ARBA00023242"/>
    </source>
</evidence>
<keyword evidence="3" id="KW-0805">Transcription regulation</keyword>
<feature type="compositionally biased region" description="Basic and acidic residues" evidence="6">
    <location>
        <begin position="447"/>
        <end position="456"/>
    </location>
</feature>
<feature type="region of interest" description="Disordered" evidence="6">
    <location>
        <begin position="1"/>
        <end position="124"/>
    </location>
</feature>
<feature type="compositionally biased region" description="Basic and acidic residues" evidence="6">
    <location>
        <begin position="217"/>
        <end position="226"/>
    </location>
</feature>
<comment type="caution">
    <text evidence="7">The sequence shown here is derived from an EMBL/GenBank/DDBJ whole genome shotgun (WGS) entry which is preliminary data.</text>
</comment>
<feature type="compositionally biased region" description="Low complexity" evidence="6">
    <location>
        <begin position="628"/>
        <end position="655"/>
    </location>
</feature>
<dbReference type="GO" id="GO:0000228">
    <property type="term" value="C:nuclear chromosome"/>
    <property type="evidence" value="ECO:0007669"/>
    <property type="project" value="InterPro"/>
</dbReference>
<feature type="compositionally biased region" description="Polar residues" evidence="6">
    <location>
        <begin position="78"/>
        <end position="100"/>
    </location>
</feature>
<evidence type="ECO:0000313" key="8">
    <source>
        <dbReference type="Proteomes" id="UP000018001"/>
    </source>
</evidence>
<feature type="region of interest" description="Disordered" evidence="6">
    <location>
        <begin position="447"/>
        <end position="479"/>
    </location>
</feature>
<evidence type="ECO:0000256" key="6">
    <source>
        <dbReference type="SAM" id="MobiDB-lite"/>
    </source>
</evidence>
<name>V5FJ69_BYSSN</name>
<dbReference type="AlphaFoldDB" id="V5FJ69"/>
<keyword evidence="8" id="KW-1185">Reference proteome</keyword>
<keyword evidence="5" id="KW-0539">Nucleus</keyword>
<feature type="compositionally biased region" description="Basic and acidic residues" evidence="6">
    <location>
        <begin position="578"/>
        <end position="599"/>
    </location>
</feature>